<dbReference type="GO" id="GO:0050660">
    <property type="term" value="F:flavin adenine dinucleotide binding"/>
    <property type="evidence" value="ECO:0007669"/>
    <property type="project" value="InterPro"/>
</dbReference>
<dbReference type="AlphaFoldDB" id="A0A6L6WJ86"/>
<keyword evidence="3 6" id="KW-0285">Flavoprotein</keyword>
<evidence type="ECO:0000256" key="1">
    <source>
        <dbReference type="ARBA" id="ARBA00001974"/>
    </source>
</evidence>
<dbReference type="GO" id="GO:0016614">
    <property type="term" value="F:oxidoreductase activity, acting on CH-OH group of donors"/>
    <property type="evidence" value="ECO:0007669"/>
    <property type="project" value="InterPro"/>
</dbReference>
<comment type="similarity">
    <text evidence="2 6">Belongs to the GMC oxidoreductase family.</text>
</comment>
<dbReference type="Gene3D" id="3.50.50.60">
    <property type="entry name" value="FAD/NAD(P)-binding domain"/>
    <property type="match status" value="1"/>
</dbReference>
<proteinExistence type="inferred from homology"/>
<name>A0A6L6WJ86_9RHOB</name>
<evidence type="ECO:0000256" key="5">
    <source>
        <dbReference type="PIRSR" id="PIRSR000137-2"/>
    </source>
</evidence>
<dbReference type="PROSITE" id="PS00623">
    <property type="entry name" value="GMC_OXRED_1"/>
    <property type="match status" value="1"/>
</dbReference>
<evidence type="ECO:0000256" key="4">
    <source>
        <dbReference type="ARBA" id="ARBA00022827"/>
    </source>
</evidence>
<dbReference type="SUPFAM" id="SSF54373">
    <property type="entry name" value="FAD-linked reductases, C-terminal domain"/>
    <property type="match status" value="1"/>
</dbReference>
<evidence type="ECO:0000259" key="8">
    <source>
        <dbReference type="PROSITE" id="PS00624"/>
    </source>
</evidence>
<keyword evidence="4 5" id="KW-0274">FAD</keyword>
<comment type="cofactor">
    <cofactor evidence="1 5">
        <name>FAD</name>
        <dbReference type="ChEBI" id="CHEBI:57692"/>
    </cofactor>
</comment>
<evidence type="ECO:0000313" key="10">
    <source>
        <dbReference type="Proteomes" id="UP000478892"/>
    </source>
</evidence>
<dbReference type="InterPro" id="IPR036188">
    <property type="entry name" value="FAD/NAD-bd_sf"/>
</dbReference>
<evidence type="ECO:0000256" key="3">
    <source>
        <dbReference type="ARBA" id="ARBA00022630"/>
    </source>
</evidence>
<feature type="domain" description="Glucose-methanol-choline oxidoreductase N-terminal" evidence="8">
    <location>
        <begin position="250"/>
        <end position="264"/>
    </location>
</feature>
<feature type="binding site" evidence="5">
    <location>
        <position position="218"/>
    </location>
    <ligand>
        <name>FAD</name>
        <dbReference type="ChEBI" id="CHEBI:57692"/>
    </ligand>
</feature>
<dbReference type="SUPFAM" id="SSF51905">
    <property type="entry name" value="FAD/NAD(P)-binding domain"/>
    <property type="match status" value="1"/>
</dbReference>
<feature type="domain" description="Glucose-methanol-choline oxidoreductase N-terminal" evidence="7">
    <location>
        <begin position="81"/>
        <end position="104"/>
    </location>
</feature>
<dbReference type="PROSITE" id="PS00624">
    <property type="entry name" value="GMC_OXRED_2"/>
    <property type="match status" value="1"/>
</dbReference>
<dbReference type="EMBL" id="WQLV01000007">
    <property type="protein sequence ID" value="MVO16635.1"/>
    <property type="molecule type" value="Genomic_DNA"/>
</dbReference>
<dbReference type="InterPro" id="IPR000172">
    <property type="entry name" value="GMC_OxRdtase_N"/>
</dbReference>
<dbReference type="Proteomes" id="UP000478892">
    <property type="component" value="Unassembled WGS sequence"/>
</dbReference>
<dbReference type="InterPro" id="IPR012132">
    <property type="entry name" value="GMC_OxRdtase"/>
</dbReference>
<dbReference type="Pfam" id="PF05199">
    <property type="entry name" value="GMC_oxred_C"/>
    <property type="match status" value="1"/>
</dbReference>
<dbReference type="Pfam" id="PF00732">
    <property type="entry name" value="GMC_oxred_N"/>
    <property type="match status" value="1"/>
</dbReference>
<evidence type="ECO:0000256" key="6">
    <source>
        <dbReference type="RuleBase" id="RU003968"/>
    </source>
</evidence>
<evidence type="ECO:0000256" key="2">
    <source>
        <dbReference type="ARBA" id="ARBA00010790"/>
    </source>
</evidence>
<evidence type="ECO:0000313" key="9">
    <source>
        <dbReference type="EMBL" id="MVO16635.1"/>
    </source>
</evidence>
<dbReference type="InterPro" id="IPR007867">
    <property type="entry name" value="GMC_OxRtase_C"/>
</dbReference>
<dbReference type="PANTHER" id="PTHR11552:SF147">
    <property type="entry name" value="CHOLINE DEHYDROGENASE, MITOCHONDRIAL"/>
    <property type="match status" value="1"/>
</dbReference>
<keyword evidence="10" id="KW-1185">Reference proteome</keyword>
<reference evidence="9 10" key="1">
    <citation type="submission" date="2019-12" db="EMBL/GenBank/DDBJ databases">
        <authorList>
            <person name="Zhang Y.-J."/>
        </authorList>
    </citation>
    <scope>NUCLEOTIDE SEQUENCE [LARGE SCALE GENOMIC DNA]</scope>
    <source>
        <strain evidence="9 10">CY05</strain>
    </source>
</reference>
<comment type="caution">
    <text evidence="9">The sequence shown here is derived from an EMBL/GenBank/DDBJ whole genome shotgun (WGS) entry which is preliminary data.</text>
</comment>
<sequence length="532" mass="57693">MEKFDYIVVGGGSSGCVMASRLSEDPGARVLLIESGRRDDAAFIKIPATFFKVIEKGRDIVAYVGEPAEEVNGRPSVVLQGNVIGGGSSVNAMLYVRGQAEDYDGWAQDGNRGWGYSDVLPVFRDLETNMEHSGEFHGTEGELHVSETGFHHPLSRAFIRAAQETGIPYNPDFNGSDQTGVGFYQTTTHNGRRWSAAEAFLRKAEKRKNLKIITEVRVARILFEGTRAVGVMLEDGSRYGAAGEVVLCAGAIETPRLMQLSGIGDAKHLSDHGIEVVADLPGVGENYQDHLETTVQGVTKDPISFYRQDKGLRGALHMAQYLATRTGMLVSNVVESGGFIDVSDAGLPDLQLHVLPFMVGWADREPIEEHGIAIGPCFLRPKSRGSVKLRSADFKDAALFDAGSFSHSDDLEILVRGVKKSIEILEAPSLARLIKRRALPEPGIENSDDALKDFIRQTAKTVFHPVGTAKMGPDSDPMAVVDTELRVRGVQGLRVADASIMPRLVSGNTNAPTMMIAERGARFITGKEALNC</sequence>
<protein>
    <submittedName>
        <fullName evidence="9">FAD-dependent oxidoreductase</fullName>
    </submittedName>
</protein>
<dbReference type="RefSeq" id="WP_157022869.1">
    <property type="nucleotide sequence ID" value="NZ_WQLV01000007.1"/>
</dbReference>
<dbReference type="PANTHER" id="PTHR11552">
    <property type="entry name" value="GLUCOSE-METHANOL-CHOLINE GMC OXIDOREDUCTASE"/>
    <property type="match status" value="1"/>
</dbReference>
<dbReference type="PIRSF" id="PIRSF000137">
    <property type="entry name" value="Alcohol_oxidase"/>
    <property type="match status" value="1"/>
</dbReference>
<organism evidence="9 10">
    <name type="scientific">Parasedimentitalea huanghaiensis</name>
    <dbReference type="NCBI Taxonomy" id="2682100"/>
    <lineage>
        <taxon>Bacteria</taxon>
        <taxon>Pseudomonadati</taxon>
        <taxon>Pseudomonadota</taxon>
        <taxon>Alphaproteobacteria</taxon>
        <taxon>Rhodobacterales</taxon>
        <taxon>Paracoccaceae</taxon>
        <taxon>Parasedimentitalea</taxon>
    </lineage>
</organism>
<gene>
    <name evidence="9" type="ORF">GO984_12520</name>
</gene>
<evidence type="ECO:0000259" key="7">
    <source>
        <dbReference type="PROSITE" id="PS00623"/>
    </source>
</evidence>
<dbReference type="PROSITE" id="PS51257">
    <property type="entry name" value="PROKAR_LIPOPROTEIN"/>
    <property type="match status" value="1"/>
</dbReference>
<feature type="binding site" evidence="5">
    <location>
        <position position="83"/>
    </location>
    <ligand>
        <name>FAD</name>
        <dbReference type="ChEBI" id="CHEBI:57692"/>
    </ligand>
</feature>
<accession>A0A6L6WJ86</accession>
<dbReference type="Gene3D" id="3.30.560.10">
    <property type="entry name" value="Glucose Oxidase, domain 3"/>
    <property type="match status" value="1"/>
</dbReference>